<evidence type="ECO:0000313" key="1">
    <source>
        <dbReference type="EMBL" id="TBU03796.1"/>
    </source>
</evidence>
<accession>A0A4Q9L8T2</accession>
<sequence length="768" mass="91775">MIFFRMKLFSAKICLYLFMLSGIKTNNTIILYFYENHDYILPATDFNSNESVVYSEFINEKYKFPGFCTCKQYSEMFIWNRAEILLKFKDPLESKENSPYKIYIQSSVLSYQEFIYFYKILCEFPCLIDNFSYKKLLEVLQIFDIFKFIKNEFFDDFIRFILTSVLYSLNDDFIYNSNENVKDMILCVDLSRIVILQLFKLFICKNICLIQIGKNSKVIYSLDDYHKKILSINENFLYLDVIIILEINRMCVCCSKLRVLLEVLLSRLAFQDLFISKVSGKYFVSKNTISIFFAKLNEIIFYKCSEIEFFLKALKTSNSIHTCKSIGFIECKFNMMEEYLISELKSVKRYIIYHSLFLQSQNLSDMLPHYKYLEKKIIKEIFNPYNVSNFTDRRTSEKLNMKPLTFQQNFMNTTNLFNLYFSKYPFFIYLFGEIKNHYIDVIFLTRDSREILSIELRFKNFFITGFKLTDSEIYDSILDISLSYMELNDKLLTDVLIFPKLENLNILNSNIIFEKNSLMFKENENIINFKIINSTVSKEKCFFGFLCAMINLESLNISSHRKFSIFNQEYNKICSFKFLKRIKYNVSYILTQTIPDFSSSYPIDEFTLGEDFPGGTLSKIFEPSTFNLVRILTLDRISIDKNDKLSLCKFKSMHTLTFISCKIKELNFYELFNTQENYIIENLYLKKLSLRILDLYFIRKLKSLKRLSLSIFEPYHETYKILKEIFFMNYKNLILHLDALNTSSQMDFKYRFHEEFENDKFSLVIKNN</sequence>
<organism evidence="1 2">
    <name type="scientific">Hamiltosporidium tvaerminnensis</name>
    <dbReference type="NCBI Taxonomy" id="1176355"/>
    <lineage>
        <taxon>Eukaryota</taxon>
        <taxon>Fungi</taxon>
        <taxon>Fungi incertae sedis</taxon>
        <taxon>Microsporidia</taxon>
        <taxon>Dubosqiidae</taxon>
        <taxon>Hamiltosporidium</taxon>
    </lineage>
</organism>
<comment type="caution">
    <text evidence="1">The sequence shown here is derived from an EMBL/GenBank/DDBJ whole genome shotgun (WGS) entry which is preliminary data.</text>
</comment>
<dbReference type="VEuPathDB" id="MicrosporidiaDB:CWI37_0231p0020"/>
<dbReference type="Proteomes" id="UP000292362">
    <property type="component" value="Unassembled WGS sequence"/>
</dbReference>
<reference evidence="1 2" key="1">
    <citation type="submission" date="2017-12" db="EMBL/GenBank/DDBJ databases">
        <authorList>
            <person name="Pombert J.-F."/>
            <person name="Haag K.L."/>
            <person name="Ebert D."/>
        </authorList>
    </citation>
    <scope>NUCLEOTIDE SEQUENCE [LARGE SCALE GENOMIC DNA]</scope>
    <source>
        <strain evidence="1">FI-OER-3-3</strain>
    </source>
</reference>
<protein>
    <submittedName>
        <fullName evidence="1">Uncharacterized protein</fullName>
    </submittedName>
</protein>
<proteinExistence type="predicted"/>
<dbReference type="EMBL" id="PITJ01000231">
    <property type="protein sequence ID" value="TBU03796.1"/>
    <property type="molecule type" value="Genomic_DNA"/>
</dbReference>
<evidence type="ECO:0000313" key="2">
    <source>
        <dbReference type="Proteomes" id="UP000292362"/>
    </source>
</evidence>
<dbReference type="AlphaFoldDB" id="A0A4Q9L8T2"/>
<name>A0A4Q9L8T2_9MICR</name>
<gene>
    <name evidence="1" type="ORF">CWI37_0231p0020</name>
</gene>